<dbReference type="PANTHER" id="PTHR11566">
    <property type="entry name" value="DYNAMIN"/>
    <property type="match status" value="1"/>
</dbReference>
<evidence type="ECO:0000256" key="2">
    <source>
        <dbReference type="SAM" id="MobiDB-lite"/>
    </source>
</evidence>
<dbReference type="GO" id="GO:0005525">
    <property type="term" value="F:GTP binding"/>
    <property type="evidence" value="ECO:0007669"/>
    <property type="project" value="InterPro"/>
</dbReference>
<dbReference type="OMA" id="MALKMHE"/>
<evidence type="ECO:0000259" key="3">
    <source>
        <dbReference type="PROSITE" id="PS51718"/>
    </source>
</evidence>
<organism evidence="4 5">
    <name type="scientific">Cavenderia fasciculata</name>
    <name type="common">Slime mold</name>
    <name type="synonym">Dictyostelium fasciculatum</name>
    <dbReference type="NCBI Taxonomy" id="261658"/>
    <lineage>
        <taxon>Eukaryota</taxon>
        <taxon>Amoebozoa</taxon>
        <taxon>Evosea</taxon>
        <taxon>Eumycetozoa</taxon>
        <taxon>Dictyostelia</taxon>
        <taxon>Acytosteliales</taxon>
        <taxon>Cavenderiaceae</taxon>
        <taxon>Cavenderia</taxon>
    </lineage>
</organism>
<dbReference type="RefSeq" id="XP_004366192.1">
    <property type="nucleotide sequence ID" value="XM_004366135.1"/>
</dbReference>
<dbReference type="GO" id="GO:0005737">
    <property type="term" value="C:cytoplasm"/>
    <property type="evidence" value="ECO:0007669"/>
    <property type="project" value="TreeGrafter"/>
</dbReference>
<evidence type="ECO:0000256" key="1">
    <source>
        <dbReference type="SAM" id="Coils"/>
    </source>
</evidence>
<dbReference type="GO" id="GO:0005874">
    <property type="term" value="C:microtubule"/>
    <property type="evidence" value="ECO:0007669"/>
    <property type="project" value="TreeGrafter"/>
</dbReference>
<name>F4Q2D1_CACFS</name>
<dbReference type="AlphaFoldDB" id="F4Q2D1"/>
<keyword evidence="1" id="KW-0175">Coiled coil</keyword>
<dbReference type="Gene3D" id="3.40.50.300">
    <property type="entry name" value="P-loop containing nucleotide triphosphate hydrolases"/>
    <property type="match status" value="1"/>
</dbReference>
<dbReference type="InterPro" id="IPR045063">
    <property type="entry name" value="Dynamin_N"/>
</dbReference>
<dbReference type="SUPFAM" id="SSF52540">
    <property type="entry name" value="P-loop containing nucleoside triphosphate hydrolases"/>
    <property type="match status" value="1"/>
</dbReference>
<feature type="region of interest" description="Disordered" evidence="2">
    <location>
        <begin position="1"/>
        <end position="143"/>
    </location>
</feature>
<dbReference type="EMBL" id="GL883020">
    <property type="protein sequence ID" value="EGG18151.1"/>
    <property type="molecule type" value="Genomic_DNA"/>
</dbReference>
<dbReference type="InterPro" id="IPR001401">
    <property type="entry name" value="Dynamin_GTPase"/>
</dbReference>
<evidence type="ECO:0000313" key="5">
    <source>
        <dbReference type="Proteomes" id="UP000007797"/>
    </source>
</evidence>
<dbReference type="InterPro" id="IPR030381">
    <property type="entry name" value="G_DYNAMIN_dom"/>
</dbReference>
<gene>
    <name evidence="4" type="primary">dlpC</name>
    <name evidence="4" type="ORF">DFA_06818</name>
</gene>
<dbReference type="PRINTS" id="PR00195">
    <property type="entry name" value="DYNAMIN"/>
</dbReference>
<keyword evidence="5" id="KW-1185">Reference proteome</keyword>
<dbReference type="PANTHER" id="PTHR11566:SF169">
    <property type="entry name" value="DYNAMIN-LIKE PROTEIN C"/>
    <property type="match status" value="1"/>
</dbReference>
<evidence type="ECO:0000313" key="4">
    <source>
        <dbReference type="EMBL" id="EGG18151.1"/>
    </source>
</evidence>
<dbReference type="SMART" id="SM00053">
    <property type="entry name" value="DYNc"/>
    <property type="match status" value="1"/>
</dbReference>
<dbReference type="GO" id="GO:0016020">
    <property type="term" value="C:membrane"/>
    <property type="evidence" value="ECO:0007669"/>
    <property type="project" value="TreeGrafter"/>
</dbReference>
<dbReference type="Pfam" id="PF00350">
    <property type="entry name" value="Dynamin_N"/>
    <property type="match status" value="1"/>
</dbReference>
<dbReference type="CDD" id="cd08771">
    <property type="entry name" value="DLP_1"/>
    <property type="match status" value="1"/>
</dbReference>
<feature type="coiled-coil region" evidence="1">
    <location>
        <begin position="518"/>
        <end position="545"/>
    </location>
</feature>
<feature type="compositionally biased region" description="Low complexity" evidence="2">
    <location>
        <begin position="28"/>
        <end position="40"/>
    </location>
</feature>
<reference evidence="5" key="1">
    <citation type="journal article" date="2011" name="Genome Res.">
        <title>Phylogeny-wide analysis of social amoeba genomes highlights ancient origins for complex intercellular communication.</title>
        <authorList>
            <person name="Heidel A.J."/>
            <person name="Lawal H.M."/>
            <person name="Felder M."/>
            <person name="Schilde C."/>
            <person name="Helps N.R."/>
            <person name="Tunggal B."/>
            <person name="Rivero F."/>
            <person name="John U."/>
            <person name="Schleicher M."/>
            <person name="Eichinger L."/>
            <person name="Platzer M."/>
            <person name="Noegel A.A."/>
            <person name="Schaap P."/>
            <person name="Gloeckner G."/>
        </authorList>
    </citation>
    <scope>NUCLEOTIDE SEQUENCE [LARGE SCALE GENOMIC DNA]</scope>
    <source>
        <strain evidence="5">SH3</strain>
    </source>
</reference>
<dbReference type="PROSITE" id="PS51718">
    <property type="entry name" value="G_DYNAMIN_2"/>
    <property type="match status" value="1"/>
</dbReference>
<dbReference type="KEGG" id="dfa:DFA_06818"/>
<feature type="coiled-coil region" evidence="1">
    <location>
        <begin position="149"/>
        <end position="179"/>
    </location>
</feature>
<dbReference type="GeneID" id="14870069"/>
<accession>F4Q2D1</accession>
<protein>
    <submittedName>
        <fullName evidence="4">Dynamin like protein</fullName>
    </submittedName>
</protein>
<feature type="domain" description="Dynamin-type G" evidence="3">
    <location>
        <begin position="226"/>
        <end position="516"/>
    </location>
</feature>
<dbReference type="GO" id="GO:0008017">
    <property type="term" value="F:microtubule binding"/>
    <property type="evidence" value="ECO:0007669"/>
    <property type="project" value="TreeGrafter"/>
</dbReference>
<sequence>MTGIDQSSSNNSVVGGATSHHQQQQKESPSLSLSTSSQPLNKESIFLGDASSSSLGGGGGSGGFNYTNLTKEQQQQIQKIISQQQQQVPATPTHQKQQHHQQNHHSTGDMINTNGGGNYNSHHHQQQQHLGSGGNSAGSPSHQLNKAQLAVAEANALKLLEEEKRKRDEKKRKRETDEQWSKVIRSKLELEKKKLDDDEQKSYTINQELYTIFNDLQMISHDHSIPFETPELVVVGMQSDGKSSFIESLLGFQFNIVESNIGTRRPLIIQMINNQSKQEPSCRFKKECHLIDGTSIGSLEDKWEEHETPAEELTEEIVRRTNDLTGARGDRVSSFPIFLRVEFAHCANLNIYDTPGFRKGGDERLKYEILDMVKKLIEPKHRIIVCLEQSNVEWANTISRPLIKKIDPDFTRTILINTKFDNRVKELRNRESAHKYLEGEGIVTGKKIFFISLPLKRNLDPYKFKEACKECYLEDYRKLLEIGFDENRFGAQIGIYKVKEYVERHLHERYQQNLVPSLTSLENICRRTDKEIERVRKELDENNLQTLKFKVLQYVQGFNSQIERLLEGSVVGDPDKYGQTLEKELEQCCVQTWPNFNFGFDIQNAKFALYGGAQFERLLNELEYVVHSREFPETSINEVASAIGISKLHNSPIYELAATNIFQIKSKKVLLPLIDIALQRCSYIFKRLFDIGVSILSNEEYHTVSLYASFLEEFKSQYFTFIKEIEADCKTRLKDDFDTFTKIVDWNLLNGLNEIKQYNYIKVTPEETKQRVVAIMESNPIDESFEINTKSRRIDEETYRKVCMIAGKLFSGIRFFFSKFMRNKLNAFFLDPLFQKLGSRMIDHFSKLTDQKYQELFQSIDQLKILLTKLESQAIDCKLNRDKFKDY</sequence>
<dbReference type="GO" id="GO:0000281">
    <property type="term" value="P:mitotic cytokinesis"/>
    <property type="evidence" value="ECO:0007669"/>
    <property type="project" value="EnsemblProtists"/>
</dbReference>
<dbReference type="InterPro" id="IPR022812">
    <property type="entry name" value="Dynamin"/>
</dbReference>
<proteinExistence type="predicted"/>
<dbReference type="InterPro" id="IPR027417">
    <property type="entry name" value="P-loop_NTPase"/>
</dbReference>
<dbReference type="GO" id="GO:0003924">
    <property type="term" value="F:GTPase activity"/>
    <property type="evidence" value="ECO:0007669"/>
    <property type="project" value="InterPro"/>
</dbReference>
<feature type="compositionally biased region" description="Polar residues" evidence="2">
    <location>
        <begin position="1"/>
        <end position="27"/>
    </location>
</feature>
<dbReference type="Proteomes" id="UP000007797">
    <property type="component" value="Unassembled WGS sequence"/>
</dbReference>
<dbReference type="OrthoDB" id="5061070at2759"/>
<feature type="compositionally biased region" description="Low complexity" evidence="2">
    <location>
        <begin position="73"/>
        <end position="87"/>
    </location>
</feature>
<dbReference type="STRING" id="1054147.F4Q2D1"/>